<evidence type="ECO:0000256" key="2">
    <source>
        <dbReference type="ARBA" id="ARBA00004834"/>
    </source>
</evidence>
<name>A0A167DKU5_9ASCO</name>
<dbReference type="EMBL" id="CP014501">
    <property type="protein sequence ID" value="ANB13024.1"/>
    <property type="molecule type" value="Genomic_DNA"/>
</dbReference>
<organism evidence="10 11">
    <name type="scientific">Sugiyamaella lignohabitans</name>
    <dbReference type="NCBI Taxonomy" id="796027"/>
    <lineage>
        <taxon>Eukaryota</taxon>
        <taxon>Fungi</taxon>
        <taxon>Dikarya</taxon>
        <taxon>Ascomycota</taxon>
        <taxon>Saccharomycotina</taxon>
        <taxon>Dipodascomycetes</taxon>
        <taxon>Dipodascales</taxon>
        <taxon>Trichomonascaceae</taxon>
        <taxon>Sugiyamaella</taxon>
    </lineage>
</organism>
<comment type="pathway">
    <text evidence="2">Glycan metabolism; L-arabinan degradation.</text>
</comment>
<dbReference type="SUPFAM" id="SSF51445">
    <property type="entry name" value="(Trans)glycosidases"/>
    <property type="match status" value="1"/>
</dbReference>
<dbReference type="GO" id="GO:0046556">
    <property type="term" value="F:alpha-L-arabinofuranosidase activity"/>
    <property type="evidence" value="ECO:0007669"/>
    <property type="project" value="UniProtKB-EC"/>
</dbReference>
<evidence type="ECO:0000256" key="8">
    <source>
        <dbReference type="ARBA" id="ARBA00037415"/>
    </source>
</evidence>
<dbReference type="InterPro" id="IPR010720">
    <property type="entry name" value="Alpha-L-AF_C"/>
</dbReference>
<dbReference type="KEGG" id="slb:AWJ20_1302"/>
<dbReference type="OrthoDB" id="3032304at2759"/>
<evidence type="ECO:0000256" key="6">
    <source>
        <dbReference type="ARBA" id="ARBA00023277"/>
    </source>
</evidence>
<dbReference type="EC" id="3.2.1.55" evidence="4"/>
<dbReference type="GO" id="GO:0031222">
    <property type="term" value="P:arabinan catabolic process"/>
    <property type="evidence" value="ECO:0007669"/>
    <property type="project" value="UniProtKB-UniPathway"/>
</dbReference>
<dbReference type="Gene3D" id="3.20.20.80">
    <property type="entry name" value="Glycosidases"/>
    <property type="match status" value="1"/>
</dbReference>
<evidence type="ECO:0000256" key="3">
    <source>
        <dbReference type="ARBA" id="ARBA00007186"/>
    </source>
</evidence>
<evidence type="ECO:0000256" key="1">
    <source>
        <dbReference type="ARBA" id="ARBA00001462"/>
    </source>
</evidence>
<keyword evidence="7" id="KW-0326">Glycosidase</keyword>
<dbReference type="Gene3D" id="2.60.40.1180">
    <property type="entry name" value="Golgi alpha-mannosidase II"/>
    <property type="match status" value="1"/>
</dbReference>
<dbReference type="GO" id="GO:0046373">
    <property type="term" value="P:L-arabinose metabolic process"/>
    <property type="evidence" value="ECO:0007669"/>
    <property type="project" value="InterPro"/>
</dbReference>
<evidence type="ECO:0000256" key="4">
    <source>
        <dbReference type="ARBA" id="ARBA00012670"/>
    </source>
</evidence>
<dbReference type="Pfam" id="PF06964">
    <property type="entry name" value="Alpha-L-AF_C"/>
    <property type="match status" value="1"/>
</dbReference>
<dbReference type="PANTHER" id="PTHR43576:SF3">
    <property type="entry name" value="ALPHA-L-ARABINOFURANOSIDASE C"/>
    <property type="match status" value="1"/>
</dbReference>
<keyword evidence="5" id="KW-0378">Hydrolase</keyword>
<dbReference type="Pfam" id="PF22848">
    <property type="entry name" value="ASD1_dom"/>
    <property type="match status" value="1"/>
</dbReference>
<dbReference type="SMART" id="SM00813">
    <property type="entry name" value="Alpha-L-AF_C"/>
    <property type="match status" value="1"/>
</dbReference>
<dbReference type="UniPathway" id="UPA00667"/>
<evidence type="ECO:0000259" key="9">
    <source>
        <dbReference type="SMART" id="SM00813"/>
    </source>
</evidence>
<evidence type="ECO:0000313" key="11">
    <source>
        <dbReference type="Proteomes" id="UP000189580"/>
    </source>
</evidence>
<evidence type="ECO:0000313" key="10">
    <source>
        <dbReference type="EMBL" id="ANB13024.1"/>
    </source>
</evidence>
<dbReference type="Proteomes" id="UP000189580">
    <property type="component" value="Chromosome a"/>
</dbReference>
<accession>A0A167DKU5</accession>
<keyword evidence="6" id="KW-0119">Carbohydrate metabolism</keyword>
<dbReference type="GeneID" id="30033090"/>
<comment type="similarity">
    <text evidence="3">Belongs to the glycosyl hydrolase 51 family.</text>
</comment>
<protein>
    <recommendedName>
        <fullName evidence="4">non-reducing end alpha-L-arabinofuranosidase</fullName>
        <ecNumber evidence="4">3.2.1.55</ecNumber>
    </recommendedName>
</protein>
<keyword evidence="11" id="KW-1185">Reference proteome</keyword>
<dbReference type="InterPro" id="IPR055235">
    <property type="entry name" value="ASD1_cat"/>
</dbReference>
<comment type="catalytic activity">
    <reaction evidence="1">
        <text>Hydrolysis of terminal non-reducing alpha-L-arabinofuranoside residues in alpha-L-arabinosides.</text>
        <dbReference type="EC" id="3.2.1.55"/>
    </reaction>
</comment>
<feature type="domain" description="Alpha-L-arabinofuranosidase C-terminal" evidence="9">
    <location>
        <begin position="300"/>
        <end position="504"/>
    </location>
</feature>
<dbReference type="InterPro" id="IPR013780">
    <property type="entry name" value="Glyco_hydro_b"/>
</dbReference>
<dbReference type="RefSeq" id="XP_018735501.1">
    <property type="nucleotide sequence ID" value="XM_018878171.1"/>
</dbReference>
<evidence type="ECO:0000256" key="7">
    <source>
        <dbReference type="ARBA" id="ARBA00023295"/>
    </source>
</evidence>
<dbReference type="PANTHER" id="PTHR43576">
    <property type="entry name" value="ALPHA-L-ARABINOFURANOSIDASE C-RELATED"/>
    <property type="match status" value="1"/>
</dbReference>
<dbReference type="SUPFAM" id="SSF51011">
    <property type="entry name" value="Glycosyl hydrolase domain"/>
    <property type="match status" value="1"/>
</dbReference>
<evidence type="ECO:0000256" key="5">
    <source>
        <dbReference type="ARBA" id="ARBA00022801"/>
    </source>
</evidence>
<proteinExistence type="inferred from homology"/>
<comment type="function">
    <text evidence="8">Alpha-L-arabinofuranosidase involved in the degradation of arabinoxylan, a major component of plant hemicellulose. Acts only on small linear 1,5-alpha-linked L-arabinofuranosyl oligosaccharides.</text>
</comment>
<dbReference type="InterPro" id="IPR017853">
    <property type="entry name" value="GH"/>
</dbReference>
<dbReference type="AlphaFoldDB" id="A0A167DKU5"/>
<gene>
    <name evidence="10" type="ORF">AWJ20_1302</name>
</gene>
<reference evidence="10 11" key="1">
    <citation type="submission" date="2016-02" db="EMBL/GenBank/DDBJ databases">
        <title>Complete genome sequence and transcriptome regulation of the pentose utilising yeast Sugiyamaella lignohabitans.</title>
        <authorList>
            <person name="Bellasio M."/>
            <person name="Peymann A."/>
            <person name="Valli M."/>
            <person name="Sipitzky M."/>
            <person name="Graf A."/>
            <person name="Sauer M."/>
            <person name="Marx H."/>
            <person name="Mattanovich D."/>
        </authorList>
    </citation>
    <scope>NUCLEOTIDE SEQUENCE [LARGE SCALE GENOMIC DNA]</scope>
    <source>
        <strain evidence="10 11">CBS 10342</strain>
    </source>
</reference>
<sequence length="514" mass="57771">MSGTFVKSDKSLISIDPTRISAKIDDKIYSGFIEHMGRCIYGGIVDYSEEANLAGLTNEKGYRLDVAEKLRALNMPVIRYPGGNFVSTYHWLDGVGPKESRPRRPDLAWRGEESNQFGTDEFLDWCQFMGVEPYICLNMGTGTLDEALAWLEYCNSDGDTYYANLRRKNGHKEPYNVKYWALGNEMWGDWQVGQLSAEDYAKKAHQWGKALKMIDANIQVVGCGNSGVNNWDLTVTQKLINQMDYYSIHLYTTDPEYYRNITSTIAAEESIEVAARLLEIARINARDKSTRKRDVKICFDEWNVWDPVRADGQKGAEETYTLTDSLGVASWCNVFVRQAKNVGMANIAQCVNVISPIKTSKKGLLLQTTYHSLLLFSQFMRGSTLNVHVSSPVYTGSNIGSSVWGLEWVSDVVSEIPLLDVSATINGKFVSIAVVNRSKDEDIGSKLDLQGTLSELAQVYTIYHDNIEAINSWENSQNVVPTLKEISANEIFGDSRTFKFKKHSFTLIRVSLAS</sequence>